<keyword evidence="3" id="KW-1185">Reference proteome</keyword>
<evidence type="ECO:0000313" key="3">
    <source>
        <dbReference type="Proteomes" id="UP000032352"/>
    </source>
</evidence>
<protein>
    <submittedName>
        <fullName evidence="2">Uncharacterized protein</fullName>
    </submittedName>
</protein>
<sequence length="111" mass="12752">MSEFTDDPDEEVLVSDDSGENGNEEDESRQQPIASELLQLTNDFAAFSADCAFFCDAFAAIAEEQEDMNDYTSYGARRNCNRLKEQVINLDCRIHELQRRMREQSCSEHED</sequence>
<accession>A0AAE9Z5Q5</accession>
<reference evidence="2 3" key="1">
    <citation type="journal article" date="2015" name="Genome Announc.">
        <title>Draft Genome Sequences of Marine Isolates of Thalassomonas viridans and Thalassomonas actiniarum.</title>
        <authorList>
            <person name="Olonade I."/>
            <person name="van Zyl L.J."/>
            <person name="Trindade M."/>
        </authorList>
    </citation>
    <scope>NUCLEOTIDE SEQUENCE [LARGE SCALE GENOMIC DNA]</scope>
    <source>
        <strain evidence="2 3">XOM25</strain>
    </source>
</reference>
<dbReference type="Proteomes" id="UP000032352">
    <property type="component" value="Chromosome"/>
</dbReference>
<dbReference type="KEGG" id="tvd:SG34_010325"/>
<evidence type="ECO:0000256" key="1">
    <source>
        <dbReference type="SAM" id="MobiDB-lite"/>
    </source>
</evidence>
<feature type="compositionally biased region" description="Acidic residues" evidence="1">
    <location>
        <begin position="1"/>
        <end position="27"/>
    </location>
</feature>
<organism evidence="2 3">
    <name type="scientific">Thalassomonas viridans</name>
    <dbReference type="NCBI Taxonomy" id="137584"/>
    <lineage>
        <taxon>Bacteria</taxon>
        <taxon>Pseudomonadati</taxon>
        <taxon>Pseudomonadota</taxon>
        <taxon>Gammaproteobacteria</taxon>
        <taxon>Alteromonadales</taxon>
        <taxon>Colwelliaceae</taxon>
        <taxon>Thalassomonas</taxon>
    </lineage>
</organism>
<feature type="region of interest" description="Disordered" evidence="1">
    <location>
        <begin position="1"/>
        <end position="32"/>
    </location>
</feature>
<gene>
    <name evidence="2" type="ORF">SG34_010325</name>
</gene>
<dbReference type="EMBL" id="CP059733">
    <property type="protein sequence ID" value="WDE07241.1"/>
    <property type="molecule type" value="Genomic_DNA"/>
</dbReference>
<reference evidence="2 3" key="2">
    <citation type="journal article" date="2022" name="Mar. Drugs">
        <title>Bioassay-Guided Fractionation Leads to the Detection of Cholic Acid Generated by the Rare Thalassomonas sp.</title>
        <authorList>
            <person name="Pheiffer F."/>
            <person name="Schneider Y.K."/>
            <person name="Hansen E.H."/>
            <person name="Andersen J.H."/>
            <person name="Isaksson J."/>
            <person name="Busche T."/>
            <person name="R C."/>
            <person name="Kalinowski J."/>
            <person name="Zyl L.V."/>
            <person name="Trindade M."/>
        </authorList>
    </citation>
    <scope>NUCLEOTIDE SEQUENCE [LARGE SCALE GENOMIC DNA]</scope>
    <source>
        <strain evidence="2 3">XOM25</strain>
    </source>
</reference>
<evidence type="ECO:0000313" key="2">
    <source>
        <dbReference type="EMBL" id="WDE07241.1"/>
    </source>
</evidence>
<dbReference type="AlphaFoldDB" id="A0AAE9Z5Q5"/>
<dbReference type="RefSeq" id="WP_044840684.1">
    <property type="nucleotide sequence ID" value="NZ_CP059733.1"/>
</dbReference>
<proteinExistence type="predicted"/>
<name>A0AAE9Z5Q5_9GAMM</name>